<feature type="non-terminal residue" evidence="9">
    <location>
        <position position="1"/>
    </location>
</feature>
<feature type="binding site" description="axial binding residue" evidence="7">
    <location>
        <position position="372"/>
    </location>
    <ligand>
        <name>heme</name>
        <dbReference type="ChEBI" id="CHEBI:30413"/>
    </ligand>
    <ligandPart>
        <name>Fe</name>
        <dbReference type="ChEBI" id="CHEBI:18248"/>
    </ligandPart>
</feature>
<evidence type="ECO:0000256" key="8">
    <source>
        <dbReference type="RuleBase" id="RU000461"/>
    </source>
</evidence>
<gene>
    <name evidence="9" type="ORF">B0J13DRAFT_442074</name>
</gene>
<dbReference type="GO" id="GO:0020037">
    <property type="term" value="F:heme binding"/>
    <property type="evidence" value="ECO:0007669"/>
    <property type="project" value="InterPro"/>
</dbReference>
<dbReference type="GO" id="GO:0004497">
    <property type="term" value="F:monooxygenase activity"/>
    <property type="evidence" value="ECO:0007669"/>
    <property type="project" value="UniProtKB-KW"/>
</dbReference>
<dbReference type="AlphaFoldDB" id="A0A9P9EX21"/>
<evidence type="ECO:0000256" key="3">
    <source>
        <dbReference type="ARBA" id="ARBA00022617"/>
    </source>
</evidence>
<dbReference type="InterPro" id="IPR002403">
    <property type="entry name" value="Cyt_P450_E_grp-IV"/>
</dbReference>
<dbReference type="Pfam" id="PF00067">
    <property type="entry name" value="p450"/>
    <property type="match status" value="1"/>
</dbReference>
<dbReference type="PANTHER" id="PTHR24305">
    <property type="entry name" value="CYTOCHROME P450"/>
    <property type="match status" value="1"/>
</dbReference>
<comment type="similarity">
    <text evidence="2 8">Belongs to the cytochrome P450 family.</text>
</comment>
<keyword evidence="3 7" id="KW-0349">Heme</keyword>
<dbReference type="InterPro" id="IPR001128">
    <property type="entry name" value="Cyt_P450"/>
</dbReference>
<evidence type="ECO:0000256" key="2">
    <source>
        <dbReference type="ARBA" id="ARBA00010617"/>
    </source>
</evidence>
<evidence type="ECO:0000313" key="9">
    <source>
        <dbReference type="EMBL" id="KAH7147149.1"/>
    </source>
</evidence>
<comment type="caution">
    <text evidence="9">The sequence shown here is derived from an EMBL/GenBank/DDBJ whole genome shotgun (WGS) entry which is preliminary data.</text>
</comment>
<dbReference type="PANTHER" id="PTHR24305:SF190">
    <property type="entry name" value="P450, PUTATIVE (EUROFUNG)-RELATED"/>
    <property type="match status" value="1"/>
</dbReference>
<comment type="cofactor">
    <cofactor evidence="1 7">
        <name>heme</name>
        <dbReference type="ChEBI" id="CHEBI:30413"/>
    </cofactor>
</comment>
<dbReference type="PRINTS" id="PR00465">
    <property type="entry name" value="EP450IV"/>
</dbReference>
<proteinExistence type="inferred from homology"/>
<keyword evidence="5 7" id="KW-0408">Iron</keyword>
<organism evidence="9 10">
    <name type="scientific">Dactylonectria estremocensis</name>
    <dbReference type="NCBI Taxonomy" id="1079267"/>
    <lineage>
        <taxon>Eukaryota</taxon>
        <taxon>Fungi</taxon>
        <taxon>Dikarya</taxon>
        <taxon>Ascomycota</taxon>
        <taxon>Pezizomycotina</taxon>
        <taxon>Sordariomycetes</taxon>
        <taxon>Hypocreomycetidae</taxon>
        <taxon>Hypocreales</taxon>
        <taxon>Nectriaceae</taxon>
        <taxon>Dactylonectria</taxon>
    </lineage>
</organism>
<evidence type="ECO:0000256" key="7">
    <source>
        <dbReference type="PIRSR" id="PIRSR602403-1"/>
    </source>
</evidence>
<reference evidence="9" key="1">
    <citation type="journal article" date="2021" name="Nat. Commun.">
        <title>Genetic determinants of endophytism in the Arabidopsis root mycobiome.</title>
        <authorList>
            <person name="Mesny F."/>
            <person name="Miyauchi S."/>
            <person name="Thiergart T."/>
            <person name="Pickel B."/>
            <person name="Atanasova L."/>
            <person name="Karlsson M."/>
            <person name="Huettel B."/>
            <person name="Barry K.W."/>
            <person name="Haridas S."/>
            <person name="Chen C."/>
            <person name="Bauer D."/>
            <person name="Andreopoulos W."/>
            <person name="Pangilinan J."/>
            <person name="LaButti K."/>
            <person name="Riley R."/>
            <person name="Lipzen A."/>
            <person name="Clum A."/>
            <person name="Drula E."/>
            <person name="Henrissat B."/>
            <person name="Kohler A."/>
            <person name="Grigoriev I.V."/>
            <person name="Martin F.M."/>
            <person name="Hacquard S."/>
        </authorList>
    </citation>
    <scope>NUCLEOTIDE SEQUENCE</scope>
    <source>
        <strain evidence="9">MPI-CAGE-AT-0021</strain>
    </source>
</reference>
<keyword evidence="4 7" id="KW-0479">Metal-binding</keyword>
<evidence type="ECO:0000313" key="10">
    <source>
        <dbReference type="Proteomes" id="UP000717696"/>
    </source>
</evidence>
<dbReference type="GO" id="GO:0016705">
    <property type="term" value="F:oxidoreductase activity, acting on paired donors, with incorporation or reduction of molecular oxygen"/>
    <property type="evidence" value="ECO:0007669"/>
    <property type="project" value="InterPro"/>
</dbReference>
<accession>A0A9P9EX21</accession>
<dbReference type="GO" id="GO:0005506">
    <property type="term" value="F:iron ion binding"/>
    <property type="evidence" value="ECO:0007669"/>
    <property type="project" value="InterPro"/>
</dbReference>
<name>A0A9P9EX21_9HYPO</name>
<dbReference type="InterPro" id="IPR036396">
    <property type="entry name" value="Cyt_P450_sf"/>
</dbReference>
<dbReference type="SUPFAM" id="SSF48264">
    <property type="entry name" value="Cytochrome P450"/>
    <property type="match status" value="1"/>
</dbReference>
<dbReference type="InterPro" id="IPR050121">
    <property type="entry name" value="Cytochrome_P450_monoxygenase"/>
</dbReference>
<protein>
    <submittedName>
        <fullName evidence="9">Cytochrome P450</fullName>
    </submittedName>
</protein>
<keyword evidence="10" id="KW-1185">Reference proteome</keyword>
<evidence type="ECO:0000256" key="4">
    <source>
        <dbReference type="ARBA" id="ARBA00022723"/>
    </source>
</evidence>
<dbReference type="Proteomes" id="UP000717696">
    <property type="component" value="Unassembled WGS sequence"/>
</dbReference>
<dbReference type="InterPro" id="IPR017972">
    <property type="entry name" value="Cyt_P450_CS"/>
</dbReference>
<dbReference type="PROSITE" id="PS00086">
    <property type="entry name" value="CYTOCHROME_P450"/>
    <property type="match status" value="1"/>
</dbReference>
<keyword evidence="8" id="KW-0560">Oxidoreductase</keyword>
<evidence type="ECO:0000256" key="1">
    <source>
        <dbReference type="ARBA" id="ARBA00001971"/>
    </source>
</evidence>
<dbReference type="EMBL" id="JAGMUU010000008">
    <property type="protein sequence ID" value="KAH7147149.1"/>
    <property type="molecule type" value="Genomic_DNA"/>
</dbReference>
<keyword evidence="6 8" id="KW-0503">Monooxygenase</keyword>
<evidence type="ECO:0000256" key="6">
    <source>
        <dbReference type="ARBA" id="ARBA00023033"/>
    </source>
</evidence>
<evidence type="ECO:0000256" key="5">
    <source>
        <dbReference type="ARBA" id="ARBA00023004"/>
    </source>
</evidence>
<sequence>IAPDQYSLSEPEAVKLIYGLRRTFPKAAWYDASSNPHAEYEGLFTDRNTTRHASHRRLVANLYSVTALRSMEDSVDECIGLYQERLDELAASGEPFDLQFGMQAYAFDVISQITVPKRLGLLEKGVDERNIFSSLDSYLKYCALVGIFPGLHKSLFWLMAKLRASGMMHVAQFTREQIQIAMKTRSGKKVQDGSASFLSKTLEIHERDSERFPLNAAYITCFTNIAAGSDTTSISLCSIMHNLINRPQSLIKLREEVDKKFRDLGDNKFMLFQDAQSMPYLQACIKEGLRIHPATGLPLVRLVPEGGATISGIFFPAGTTVGVNTWVAHQNKSVFGADATIFRPERWLEASPEQLSLMNSCFMPFGAGSRTCIGKHISLMEMNKLVPMLVKRYDFSAFRPERVKYQNYWFVKPQDMYCTVALREGR</sequence>
<dbReference type="Gene3D" id="1.10.630.10">
    <property type="entry name" value="Cytochrome P450"/>
    <property type="match status" value="1"/>
</dbReference>
<dbReference type="OrthoDB" id="3934656at2759"/>
<dbReference type="CDD" id="cd11060">
    <property type="entry name" value="CYP57A1-like"/>
    <property type="match status" value="1"/>
</dbReference>
<dbReference type="PRINTS" id="PR00385">
    <property type="entry name" value="P450"/>
</dbReference>